<dbReference type="AlphaFoldDB" id="A0A1T4YHX0"/>
<evidence type="ECO:0000313" key="2">
    <source>
        <dbReference type="Proteomes" id="UP000190105"/>
    </source>
</evidence>
<evidence type="ECO:0000313" key="1">
    <source>
        <dbReference type="EMBL" id="SKB01168.1"/>
    </source>
</evidence>
<organism evidence="1 2">
    <name type="scientific">Caloramator quimbayensis</name>
    <dbReference type="NCBI Taxonomy" id="1147123"/>
    <lineage>
        <taxon>Bacteria</taxon>
        <taxon>Bacillati</taxon>
        <taxon>Bacillota</taxon>
        <taxon>Clostridia</taxon>
        <taxon>Eubacteriales</taxon>
        <taxon>Clostridiaceae</taxon>
        <taxon>Caloramator</taxon>
    </lineage>
</organism>
<dbReference type="Proteomes" id="UP000190105">
    <property type="component" value="Unassembled WGS sequence"/>
</dbReference>
<proteinExistence type="predicted"/>
<dbReference type="Gene3D" id="3.90.105.50">
    <property type="match status" value="1"/>
</dbReference>
<sequence>MNKSAELKKVIAEAIEEALPKIGGEKTKATLTIEECVKYSGIGRDKLMEIAHAACNYNSDFPCFKVGTKFLVNKNLLDMWLEKITQERRVL</sequence>
<keyword evidence="2" id="KW-1185">Reference proteome</keyword>
<dbReference type="OrthoDB" id="1913083at2"/>
<protein>
    <submittedName>
        <fullName evidence="1">Transposon Tn916 excisionase</fullName>
    </submittedName>
</protein>
<reference evidence="2" key="1">
    <citation type="submission" date="2017-02" db="EMBL/GenBank/DDBJ databases">
        <authorList>
            <person name="Varghese N."/>
            <person name="Submissions S."/>
        </authorList>
    </citation>
    <scope>NUCLEOTIDE SEQUENCE [LARGE SCALE GENOMIC DNA]</scope>
    <source>
        <strain evidence="2">USBA 833</strain>
    </source>
</reference>
<name>A0A1T4YHX0_9CLOT</name>
<dbReference type="STRING" id="1147123.SAMN05443428_1547"/>
<dbReference type="RefSeq" id="WP_078697909.1">
    <property type="nucleotide sequence ID" value="NZ_FUYH01000054.1"/>
</dbReference>
<accession>A0A1T4YHX0</accession>
<dbReference type="InterPro" id="IPR038148">
    <property type="entry name" value="Tn1545/Tn916_Xis"/>
</dbReference>
<dbReference type="EMBL" id="FUYH01000054">
    <property type="protein sequence ID" value="SKB01168.1"/>
    <property type="molecule type" value="Genomic_DNA"/>
</dbReference>
<gene>
    <name evidence="1" type="ORF">SAMN05443428_1547</name>
</gene>